<keyword evidence="4 8" id="KW-0677">Repeat</keyword>
<evidence type="ECO:0000256" key="8">
    <source>
        <dbReference type="HAMAP-Rule" id="MF_00461"/>
    </source>
</evidence>
<dbReference type="GO" id="GO:0051539">
    <property type="term" value="F:4 iron, 4 sulfur cluster binding"/>
    <property type="evidence" value="ECO:0007669"/>
    <property type="project" value="UniProtKB-KW"/>
</dbReference>
<dbReference type="PROSITE" id="PS51379">
    <property type="entry name" value="4FE4S_FER_2"/>
    <property type="match status" value="2"/>
</dbReference>
<evidence type="ECO:0000256" key="2">
    <source>
        <dbReference type="ARBA" id="ARBA00022485"/>
    </source>
</evidence>
<feature type="binding site" evidence="8">
    <location>
        <position position="410"/>
    </location>
    <ligand>
        <name>[4Fe-4S] cluster</name>
        <dbReference type="ChEBI" id="CHEBI:49883"/>
        <label>2</label>
    </ligand>
</feature>
<feature type="binding site" evidence="8">
    <location>
        <position position="420"/>
    </location>
    <ligand>
        <name>[4Fe-4S] cluster</name>
        <dbReference type="ChEBI" id="CHEBI:49883"/>
        <label>1</label>
    </ligand>
</feature>
<keyword evidence="8" id="KW-1003">Cell membrane</keyword>
<keyword evidence="3 8" id="KW-0479">Metal-binding</keyword>
<dbReference type="NCBIfam" id="TIGR01945">
    <property type="entry name" value="rnfC"/>
    <property type="match status" value="1"/>
</dbReference>
<feature type="domain" description="4Fe-4S ferredoxin-type" evidence="10">
    <location>
        <begin position="401"/>
        <end position="430"/>
    </location>
</feature>
<dbReference type="GO" id="GO:0022900">
    <property type="term" value="P:electron transport chain"/>
    <property type="evidence" value="ECO:0007669"/>
    <property type="project" value="UniProtKB-UniRule"/>
</dbReference>
<evidence type="ECO:0000313" key="11">
    <source>
        <dbReference type="EMBL" id="CAI8805597.1"/>
    </source>
</evidence>
<dbReference type="PROSITE" id="PS00198">
    <property type="entry name" value="4FE4S_FER_1"/>
    <property type="match status" value="2"/>
</dbReference>
<feature type="binding site" evidence="8">
    <location>
        <position position="381"/>
    </location>
    <ligand>
        <name>[4Fe-4S] cluster</name>
        <dbReference type="ChEBI" id="CHEBI:49883"/>
        <label>2</label>
    </ligand>
</feature>
<evidence type="ECO:0000256" key="3">
    <source>
        <dbReference type="ARBA" id="ARBA00022723"/>
    </source>
</evidence>
<dbReference type="PANTHER" id="PTHR43034:SF2">
    <property type="entry name" value="ION-TRANSLOCATING OXIDOREDUCTASE COMPLEX SUBUNIT C"/>
    <property type="match status" value="1"/>
</dbReference>
<dbReference type="Pfam" id="PF12838">
    <property type="entry name" value="Fer4_7"/>
    <property type="match status" value="1"/>
</dbReference>
<comment type="similarity">
    <text evidence="8">Belongs to the 4Fe4S bacterial-type ferredoxin family. RnfC subfamily.</text>
</comment>
<name>A0AA35V3Y8_METCP</name>
<dbReference type="Pfam" id="PF01512">
    <property type="entry name" value="Complex1_51K"/>
    <property type="match status" value="1"/>
</dbReference>
<comment type="cofactor">
    <cofactor evidence="8">
        <name>[4Fe-4S] cluster</name>
        <dbReference type="ChEBI" id="CHEBI:49883"/>
    </cofactor>
    <text evidence="8">Binds 2 [4Fe-4S] clusters per subunit.</text>
</comment>
<keyword evidence="8" id="KW-1278">Translocase</keyword>
<accession>A0AA35V3Y8</accession>
<feature type="binding site" evidence="8">
    <location>
        <position position="374"/>
    </location>
    <ligand>
        <name>[4Fe-4S] cluster</name>
        <dbReference type="ChEBI" id="CHEBI:49883"/>
        <label>1</label>
    </ligand>
</feature>
<dbReference type="EMBL" id="OX458332">
    <property type="protein sequence ID" value="CAI8805597.1"/>
    <property type="molecule type" value="Genomic_DNA"/>
</dbReference>
<dbReference type="Proteomes" id="UP001158598">
    <property type="component" value="Chromosome"/>
</dbReference>
<dbReference type="PANTHER" id="PTHR43034">
    <property type="entry name" value="ION-TRANSLOCATING OXIDOREDUCTASE COMPLEX SUBUNIT C"/>
    <property type="match status" value="1"/>
</dbReference>
<dbReference type="AlphaFoldDB" id="A0AA35V3Y8"/>
<dbReference type="GO" id="GO:0009055">
    <property type="term" value="F:electron transfer activity"/>
    <property type="evidence" value="ECO:0007669"/>
    <property type="project" value="InterPro"/>
</dbReference>
<comment type="subunit">
    <text evidence="8">The complex is composed of six subunits: RnfA, RnfB, RnfC, RnfD, RnfE and RnfG.</text>
</comment>
<dbReference type="Pfam" id="PF13375">
    <property type="entry name" value="RnfC_N"/>
    <property type="match status" value="1"/>
</dbReference>
<feature type="binding site" evidence="8">
    <location>
        <position position="377"/>
    </location>
    <ligand>
        <name>[4Fe-4S] cluster</name>
        <dbReference type="ChEBI" id="CHEBI:49883"/>
        <label>1</label>
    </ligand>
</feature>
<keyword evidence="8" id="KW-0997">Cell inner membrane</keyword>
<dbReference type="InterPro" id="IPR010208">
    <property type="entry name" value="Ion_transpt_RnfC/RsxC"/>
</dbReference>
<gene>
    <name evidence="8 11" type="primary">rnfC</name>
    <name evidence="11" type="ORF">MCNOR_1652</name>
</gene>
<evidence type="ECO:0000256" key="1">
    <source>
        <dbReference type="ARBA" id="ARBA00022448"/>
    </source>
</evidence>
<keyword evidence="5 8" id="KW-0249">Electron transport</keyword>
<dbReference type="HAMAP" id="MF_00461">
    <property type="entry name" value="RsxC_RnfC"/>
    <property type="match status" value="1"/>
</dbReference>
<protein>
    <recommendedName>
        <fullName evidence="8">Ion-translocating oxidoreductase complex subunit C</fullName>
        <ecNumber evidence="8">7.-.-.-</ecNumber>
    </recommendedName>
    <alternativeName>
        <fullName evidence="8">Rnf electron transport complex subunit C</fullName>
    </alternativeName>
</protein>
<comment type="subcellular location">
    <subcellularLocation>
        <location evidence="8">Cell inner membrane</location>
        <topology evidence="8">Peripheral membrane protein</topology>
    </subcellularLocation>
</comment>
<feature type="binding site" evidence="8">
    <location>
        <position position="416"/>
    </location>
    <ligand>
        <name>[4Fe-4S] cluster</name>
        <dbReference type="ChEBI" id="CHEBI:49883"/>
        <label>2</label>
    </ligand>
</feature>
<dbReference type="NCBIfam" id="NF003454">
    <property type="entry name" value="PRK05035.1"/>
    <property type="match status" value="1"/>
</dbReference>
<keyword evidence="2 8" id="KW-0004">4Fe-4S</keyword>
<reference evidence="11" key="1">
    <citation type="submission" date="2023-03" db="EMBL/GenBank/DDBJ databases">
        <authorList>
            <person name="Pearce D."/>
        </authorList>
    </citation>
    <scope>NUCLEOTIDE SEQUENCE</scope>
    <source>
        <strain evidence="11">Mc</strain>
    </source>
</reference>
<keyword evidence="6 8" id="KW-0408">Iron</keyword>
<organism evidence="11 12">
    <name type="scientific">Methylococcus capsulatus</name>
    <dbReference type="NCBI Taxonomy" id="414"/>
    <lineage>
        <taxon>Bacteria</taxon>
        <taxon>Pseudomonadati</taxon>
        <taxon>Pseudomonadota</taxon>
        <taxon>Gammaproteobacteria</taxon>
        <taxon>Methylococcales</taxon>
        <taxon>Methylococcaceae</taxon>
        <taxon>Methylococcus</taxon>
    </lineage>
</organism>
<feature type="binding site" evidence="8">
    <location>
        <position position="371"/>
    </location>
    <ligand>
        <name>[4Fe-4S] cluster</name>
        <dbReference type="ChEBI" id="CHEBI:49883"/>
        <label>1</label>
    </ligand>
</feature>
<feature type="domain" description="4Fe-4S ferredoxin-type" evidence="10">
    <location>
        <begin position="361"/>
        <end position="391"/>
    </location>
</feature>
<dbReference type="InterPro" id="IPR017900">
    <property type="entry name" value="4Fe4S_Fe_S_CS"/>
</dbReference>
<dbReference type="GO" id="GO:0046872">
    <property type="term" value="F:metal ion binding"/>
    <property type="evidence" value="ECO:0007669"/>
    <property type="project" value="UniProtKB-KW"/>
</dbReference>
<evidence type="ECO:0000256" key="5">
    <source>
        <dbReference type="ARBA" id="ARBA00022982"/>
    </source>
</evidence>
<evidence type="ECO:0000256" key="6">
    <source>
        <dbReference type="ARBA" id="ARBA00023004"/>
    </source>
</evidence>
<keyword evidence="1 8" id="KW-0813">Transport</keyword>
<dbReference type="InterPro" id="IPR026902">
    <property type="entry name" value="RnfC_N"/>
</dbReference>
<feature type="compositionally biased region" description="Basic and acidic residues" evidence="9">
    <location>
        <begin position="459"/>
        <end position="473"/>
    </location>
</feature>
<dbReference type="GO" id="GO:0005886">
    <property type="term" value="C:plasma membrane"/>
    <property type="evidence" value="ECO:0007669"/>
    <property type="project" value="UniProtKB-SubCell"/>
</dbReference>
<keyword evidence="8" id="KW-0472">Membrane</keyword>
<dbReference type="InterPro" id="IPR017896">
    <property type="entry name" value="4Fe4S_Fe-S-bd"/>
</dbReference>
<dbReference type="InterPro" id="IPR011538">
    <property type="entry name" value="Nuo51_FMN-bd"/>
</dbReference>
<keyword evidence="7 8" id="KW-0411">Iron-sulfur</keyword>
<feature type="compositionally biased region" description="Basic and acidic residues" evidence="9">
    <location>
        <begin position="510"/>
        <end position="523"/>
    </location>
</feature>
<evidence type="ECO:0000256" key="9">
    <source>
        <dbReference type="SAM" id="MobiDB-lite"/>
    </source>
</evidence>
<dbReference type="Pfam" id="PF10531">
    <property type="entry name" value="SLBB"/>
    <property type="match status" value="1"/>
</dbReference>
<comment type="function">
    <text evidence="8">Part of a membrane-bound complex that couples electron transfer with translocation of ions across the membrane.</text>
</comment>
<feature type="region of interest" description="Disordered" evidence="9">
    <location>
        <begin position="459"/>
        <end position="523"/>
    </location>
</feature>
<evidence type="ECO:0000256" key="4">
    <source>
        <dbReference type="ARBA" id="ARBA00022737"/>
    </source>
</evidence>
<dbReference type="InterPro" id="IPR019554">
    <property type="entry name" value="Soluble_ligand-bd"/>
</dbReference>
<sequence length="523" mass="56943">MFTLHRFHGGLHLDAHKEDSSFAPLATAPVPPRLIFPLQQRGGQNAQSVVRIGDHVHKGQVIARGDGPMNPPIHASSSGVVSAIEPRPLPHPSGLADLAIVIDTDGEDLAFETEAHPDYQRLAPDELRRIIFEAGIVGLGGAAFPTAVKTDPGHRAIDTLILNGAECEPYITCDDSLLRHFPREVLEGARILMRVLGVERCLLGIEDDMPEAIRALREIQETGEYQDIDVITVPALYPSGGEKQLIRILTGREVPTRGIPADAGVVCQNVGTAAAVYRAVVRGEPLIERIVTVTGEGIRNPGNWLTRIGTPIADLVRYSGGYSGAAERLILGGPMMGISLSSDALPLVKAANCVLVTGRGETTGPKQALPCIRCGACAEVCPVNLLPQQLYWYSRADNLRRVEEYHVTDCIECGCCDYVCPSHIPLVQYFRAAKSELVAKQRDRVKADRARERFEARQIRKEREKQERAEAAQRKKAALAKPDASEIQDAIARAKARKRLPDATPVTDGTSHESAPHQEPPRN</sequence>
<dbReference type="EC" id="7.-.-.-" evidence="8"/>
<evidence type="ECO:0000313" key="12">
    <source>
        <dbReference type="Proteomes" id="UP001158598"/>
    </source>
</evidence>
<proteinExistence type="inferred from homology"/>
<feature type="binding site" evidence="8">
    <location>
        <position position="413"/>
    </location>
    <ligand>
        <name>[4Fe-4S] cluster</name>
        <dbReference type="ChEBI" id="CHEBI:49883"/>
        <label>2</label>
    </ligand>
</feature>
<evidence type="ECO:0000256" key="7">
    <source>
        <dbReference type="ARBA" id="ARBA00023014"/>
    </source>
</evidence>
<dbReference type="FunFam" id="3.30.70.20:FF:000044">
    <property type="entry name" value="Ion-translocating oxidoreductase complex subunit C"/>
    <property type="match status" value="1"/>
</dbReference>
<dbReference type="RefSeq" id="WP_218798400.1">
    <property type="nucleotide sequence ID" value="NZ_CP079097.1"/>
</dbReference>
<evidence type="ECO:0000259" key="10">
    <source>
        <dbReference type="PROSITE" id="PS51379"/>
    </source>
</evidence>